<comment type="caution">
    <text evidence="6">The sequence shown here is derived from an EMBL/GenBank/DDBJ whole genome shotgun (WGS) entry which is preliminary data.</text>
</comment>
<dbReference type="OrthoDB" id="6109at2759"/>
<evidence type="ECO:0000256" key="1">
    <source>
        <dbReference type="ARBA" id="ARBA00004123"/>
    </source>
</evidence>
<evidence type="ECO:0000313" key="6">
    <source>
        <dbReference type="EMBL" id="POS75268.1"/>
    </source>
</evidence>
<accession>A0A2P5HYE0</accession>
<dbReference type="GO" id="GO:0003676">
    <property type="term" value="F:nucleic acid binding"/>
    <property type="evidence" value="ECO:0007669"/>
    <property type="project" value="InterPro"/>
</dbReference>
<dbReference type="InterPro" id="IPR050358">
    <property type="entry name" value="RSE1/DDB1/CFT1"/>
</dbReference>
<dbReference type="InParanoid" id="A0A2P5HYE0"/>
<dbReference type="InterPro" id="IPR015943">
    <property type="entry name" value="WD40/YVTN_repeat-like_dom_sf"/>
</dbReference>
<dbReference type="Pfam" id="PF03178">
    <property type="entry name" value="CPSF_A"/>
    <property type="match status" value="1"/>
</dbReference>
<keyword evidence="2" id="KW-0539">Nucleus</keyword>
<comment type="subcellular location">
    <subcellularLocation>
        <location evidence="1">Nucleus</location>
    </subcellularLocation>
</comment>
<protein>
    <submittedName>
        <fullName evidence="6">Cft-1</fullName>
    </submittedName>
</protein>
<dbReference type="Proteomes" id="UP000094444">
    <property type="component" value="Unassembled WGS sequence"/>
</dbReference>
<gene>
    <name evidence="6" type="ORF">DHEL01_v206340</name>
</gene>
<dbReference type="InterPro" id="IPR004871">
    <property type="entry name" value="RSE1/DDB1/CPSF1_C"/>
</dbReference>
<dbReference type="Pfam" id="PF10433">
    <property type="entry name" value="Beta-prop_RSE1_1st"/>
    <property type="match status" value="1"/>
</dbReference>
<dbReference type="STRING" id="158607.A0A2P5HYE0"/>
<feature type="domain" description="RSE1/DDB1/CPSF1 C-terminal" evidence="3">
    <location>
        <begin position="1078"/>
        <end position="1432"/>
    </location>
</feature>
<evidence type="ECO:0000259" key="3">
    <source>
        <dbReference type="Pfam" id="PF03178"/>
    </source>
</evidence>
<keyword evidence="7" id="KW-1185">Reference proteome</keyword>
<name>A0A2P5HYE0_DIAHE</name>
<evidence type="ECO:0000259" key="5">
    <source>
        <dbReference type="Pfam" id="PF23726"/>
    </source>
</evidence>
<feature type="domain" description="RSE1/DDB1/CPSF1 second beta-propeller" evidence="5">
    <location>
        <begin position="582"/>
        <end position="1003"/>
    </location>
</feature>
<dbReference type="InterPro" id="IPR018846">
    <property type="entry name" value="Beta-prop_RSE1/DDB1/CPSF1_1st"/>
</dbReference>
<evidence type="ECO:0000259" key="4">
    <source>
        <dbReference type="Pfam" id="PF10433"/>
    </source>
</evidence>
<feature type="domain" description="RSE1/DDB1/CPSF1 first beta-propeller" evidence="4">
    <location>
        <begin position="93"/>
        <end position="465"/>
    </location>
</feature>
<organism evidence="6 7">
    <name type="scientific">Diaporthe helianthi</name>
    <dbReference type="NCBI Taxonomy" id="158607"/>
    <lineage>
        <taxon>Eukaryota</taxon>
        <taxon>Fungi</taxon>
        <taxon>Dikarya</taxon>
        <taxon>Ascomycota</taxon>
        <taxon>Pezizomycotina</taxon>
        <taxon>Sordariomycetes</taxon>
        <taxon>Sordariomycetidae</taxon>
        <taxon>Diaporthales</taxon>
        <taxon>Diaporthaceae</taxon>
        <taxon>Diaporthe</taxon>
    </lineage>
</organism>
<dbReference type="GO" id="GO:0005634">
    <property type="term" value="C:nucleus"/>
    <property type="evidence" value="ECO:0007669"/>
    <property type="project" value="UniProtKB-SubCell"/>
</dbReference>
<dbReference type="Pfam" id="PF23726">
    <property type="entry name" value="Beta-prop_RSE1_2nd"/>
    <property type="match status" value="1"/>
</dbReference>
<evidence type="ECO:0000313" key="7">
    <source>
        <dbReference type="Proteomes" id="UP000094444"/>
    </source>
</evidence>
<dbReference type="FunCoup" id="A0A2P5HYE0">
    <property type="interactions" value="1137"/>
</dbReference>
<sequence>MQCYSELTPPTAVSHSIALPLLSAQSSNLVVAKASILQIFETKTITSEVDIPQTSNLHSAKPNAHYDSRINDDEGLESSFLGGDAAFQRSDRSQNTKLVLVAEVSVSGTVTGLARIKTKSSLSGGEALLVLFKDAKLSLLQWDPERHELGTVSIHYYEQEELQGSPWAPPLNDCVNFLAADPGSRCAALKFGPRNLAILPFKQTDEEDMTMDDWDEELDGPRPVKQDVPSAVVNGISNIEDTPYSPSFVLRTSRLDPNLIHPIDLAFLHEYREPTFGILSSKLAPSAALGRKDHLSFMVFNLDIQQESHTPILSVGGLPHDLFKVIAVPAPVGGALLVGANELIHIDQSGATNGVGVNPFTKQCTDFALNDQSSLGLRLEGCSLDFIAPETGQMLLVLSDGRLATLDFQVDGRRVSGLLVKLIGPETGGNIVPYRISCLSRLGRNAMFAGSEEGDSVVFGWTRKQGQASRRKPRPQDAALDFEELEDEDFEDEDDLYADTTAVAQTTNGTAASKGGELVFRVQDQLTSIAPIRDITYGKASFPNDDEEERNLSGVRSDLQLVAAVGAGRAGSLAIMNREIQPKVVGRFEFPEARGVWTMNAQKPVPKSLQAEKGGAAVGADYDPSAQYDRFMIVAKVDLDNYETSDVYALTAAGFESLTGTEFEPAAGFTVEAGMMANHRRIIQVLKSEVRIYDGDLGLAMILPMEDEETGAEPRVLSASICDPYLLLVRDDSSALIAQMSSDDELEELEKPEGKLRSTKWVSGCLYSDKNGVFGDPQQQSEQKQIFMFLLSSAGSFQVFFPCTLELYGLTADSVKIYALPDLSAPVYSTEGLCYIPPLLTPEWVVRRGAAKETVTEILVADLGDTVSKRPHLLLRHANDDLTIYEPHRNPKSNANDLTSQLFFRKLNNQNFAKSVEEATDDDDDSTDENRRMPLRAIDNVGGYSAVFLPGSSPSFVLKSSKSMPKVIGIQGSGVRTLSPFHTEGCERGFIYADSEGMSRVTQLPTECTFAEVGVSLQKVTLGVDTDSVAFHSRADVYAIGCNVGEEFELPKDEDSNPQQAPTWMKEKITFKPIVERGTLKLVSPRLWTVIDEVEMEPCEIVTCVKSLNLEVSETTHERSELIVVGTAISRGEDLPIRGRILVYDVATVIPEPGRPETDKKFKLVAKEDIPRGGVTAISGVGTQGFVLVVHGQKCTVRGLKEDGSLLPVAFMDMSNYVTSVKEIPSTGLLAMSDAFKGVWFTGYTEEPYKMMLFGKSNTKLEVLNCEFVPDGKDLFILAVDVDANIHIFQFDPEHPKSLQGHLLLHRTSFNTGAHIPVKSLLLPRVPSAHSQPQENGHATNGDAAKTIPPHTILFASPTGSLATLTSVSETSYRRLSSLMSQLINTLPHPAALNPKAYRMPPSATQTKASMGPGVDAGGGNIVDGAVLARWMELASGRRAEMAGRVGYSGSEEVRAELEGVLGWGGLSYF</sequence>
<proteinExistence type="predicted"/>
<dbReference type="EMBL" id="MAVT02000509">
    <property type="protein sequence ID" value="POS75268.1"/>
    <property type="molecule type" value="Genomic_DNA"/>
</dbReference>
<dbReference type="InterPro" id="IPR058543">
    <property type="entry name" value="Beta-prop_RSE1/DDB1/CPSF1_2nd"/>
</dbReference>
<dbReference type="PANTHER" id="PTHR10644">
    <property type="entry name" value="DNA REPAIR/RNA PROCESSING CPSF FAMILY"/>
    <property type="match status" value="1"/>
</dbReference>
<dbReference type="Gene3D" id="2.130.10.10">
    <property type="entry name" value="YVTN repeat-like/Quinoprotein amine dehydrogenase"/>
    <property type="match status" value="2"/>
</dbReference>
<reference evidence="6" key="1">
    <citation type="submission" date="2017-09" db="EMBL/GenBank/DDBJ databases">
        <title>Polyketide synthases of a Diaporthe helianthi virulent isolate.</title>
        <authorList>
            <person name="Baroncelli R."/>
        </authorList>
    </citation>
    <scope>NUCLEOTIDE SEQUENCE [LARGE SCALE GENOMIC DNA]</scope>
    <source>
        <strain evidence="6">7/96</strain>
    </source>
</reference>
<evidence type="ECO:0000256" key="2">
    <source>
        <dbReference type="ARBA" id="ARBA00023242"/>
    </source>
</evidence>